<feature type="domain" description="TIR" evidence="1">
    <location>
        <begin position="193"/>
        <end position="330"/>
    </location>
</feature>
<dbReference type="Pfam" id="PF12770">
    <property type="entry name" value="CHAT"/>
    <property type="match status" value="1"/>
</dbReference>
<dbReference type="Pfam" id="PF14516">
    <property type="entry name" value="AAA_35"/>
    <property type="match status" value="1"/>
</dbReference>
<dbReference type="Gene3D" id="3.40.50.300">
    <property type="entry name" value="P-loop containing nucleotide triphosphate hydrolases"/>
    <property type="match status" value="1"/>
</dbReference>
<reference evidence="2" key="1">
    <citation type="submission" date="2016-04" db="EMBL/GenBank/DDBJ databases">
        <authorList>
            <person name="Tabuchi Yagui T.R."/>
        </authorList>
    </citation>
    <scope>NUCLEOTIDE SEQUENCE [LARGE SCALE GENOMIC DNA]</scope>
    <source>
        <strain evidence="2">NIES-26</strain>
    </source>
</reference>
<comment type="caution">
    <text evidence="2">The sequence shown here is derived from an EMBL/GenBank/DDBJ whole genome shotgun (WGS) entry which is preliminary data.</text>
</comment>
<dbReference type="PROSITE" id="PS50104">
    <property type="entry name" value="TIR"/>
    <property type="match status" value="1"/>
</dbReference>
<dbReference type="Gene3D" id="3.40.50.10140">
    <property type="entry name" value="Toll/interleukin-1 receptor homology (TIR) domain"/>
    <property type="match status" value="1"/>
</dbReference>
<evidence type="ECO:0000313" key="2">
    <source>
        <dbReference type="EMBL" id="RCJ31598.1"/>
    </source>
</evidence>
<dbReference type="InterPro" id="IPR035897">
    <property type="entry name" value="Toll_tir_struct_dom_sf"/>
</dbReference>
<keyword evidence="3" id="KW-1185">Reference proteome</keyword>
<dbReference type="InterPro" id="IPR027417">
    <property type="entry name" value="P-loop_NTPase"/>
</dbReference>
<dbReference type="SUPFAM" id="SSF52200">
    <property type="entry name" value="Toll/Interleukin receptor TIR domain"/>
    <property type="match status" value="1"/>
</dbReference>
<protein>
    <submittedName>
        <fullName evidence="2">ATPase</fullName>
    </submittedName>
</protein>
<dbReference type="Proteomes" id="UP000252107">
    <property type="component" value="Unassembled WGS sequence"/>
</dbReference>
<sequence>MKRILILSANPTNTEKLRLDEEVREIQAGLERARIRDQFEIIAKWAVRPDDLRRALLDYEPEIVHFSGHGEENQGLVLENNSGQMQLVSSESLARLFKLFQGKIECVLLNACYSETQALAIHQYINCVVGMNQAIGDRAAIKFAVGFYDALGAGRSYTDAYEFGRIAIDLENIPESATPVLKSRNDSQPESTPGKRIFISYKRNTEPDEPVALQVFEALSRQHQVFIDQTMAVGTHWVERIEAELRQADFLIVFLSAQSVHSEMVEAEIKMAHNLAQVQQGHPVILPVRLAYRQPFQYPLSAYLNHINWAFWEDAKDTPHLIAELLRAISGGKLAISEEKSKADLIEISQPSKLPHPFASAQPVSLEMPEGTMEAQSIFYVERSSDGLALQAIARQGVTITIKGPRQMGKSSLLIRTIDTAVNAGKRVAFLDFQLFDKAALSNADLFFRQFCTWLTDELEMADKVDEYWNMPLGNSQRCTRYVGRYLLKEFRKSLVLAMDEVERVFDTDFRSDFFGMLRSWHNSRATTPIWKQLDLVLVTSTEPYQLIDNLNQSPFNVGQVVDLEDFTAAQVADLNRRHGSPLNSSEERQLMALLNGHPYLVRLALYIIASQRLCAAELFSNATADNGCFGNHLRNHLFRLHNKTELVQGMLQVIRQNICEDERVFFRLRGAGLVRREGRTVTPRCQLYAEYFQENLRG</sequence>
<dbReference type="InterPro" id="IPR000157">
    <property type="entry name" value="TIR_dom"/>
</dbReference>
<proteinExistence type="predicted"/>
<accession>A0A367R552</accession>
<dbReference type="InterPro" id="IPR024983">
    <property type="entry name" value="CHAT_dom"/>
</dbReference>
<gene>
    <name evidence="2" type="ORF">A6770_19675</name>
</gene>
<dbReference type="AlphaFoldDB" id="A0A367R552"/>
<dbReference type="Pfam" id="PF13676">
    <property type="entry name" value="TIR_2"/>
    <property type="match status" value="1"/>
</dbReference>
<name>A0A367R552_9NOSO</name>
<dbReference type="EMBL" id="LXQD01000225">
    <property type="protein sequence ID" value="RCJ31598.1"/>
    <property type="molecule type" value="Genomic_DNA"/>
</dbReference>
<organism evidence="2 3">
    <name type="scientific">Nostoc minutum NIES-26</name>
    <dbReference type="NCBI Taxonomy" id="1844469"/>
    <lineage>
        <taxon>Bacteria</taxon>
        <taxon>Bacillati</taxon>
        <taxon>Cyanobacteriota</taxon>
        <taxon>Cyanophyceae</taxon>
        <taxon>Nostocales</taxon>
        <taxon>Nostocaceae</taxon>
        <taxon>Nostoc</taxon>
    </lineage>
</organism>
<evidence type="ECO:0000259" key="1">
    <source>
        <dbReference type="PROSITE" id="PS50104"/>
    </source>
</evidence>
<dbReference type="SUPFAM" id="SSF52540">
    <property type="entry name" value="P-loop containing nucleoside triphosphate hydrolases"/>
    <property type="match status" value="1"/>
</dbReference>
<dbReference type="GO" id="GO:0007165">
    <property type="term" value="P:signal transduction"/>
    <property type="evidence" value="ECO:0007669"/>
    <property type="project" value="InterPro"/>
</dbReference>
<evidence type="ECO:0000313" key="3">
    <source>
        <dbReference type="Proteomes" id="UP000252107"/>
    </source>
</evidence>